<dbReference type="GO" id="GO:0003887">
    <property type="term" value="F:DNA-directed DNA polymerase activity"/>
    <property type="evidence" value="ECO:0007669"/>
    <property type="project" value="TreeGrafter"/>
</dbReference>
<dbReference type="PANTHER" id="PTHR14303:SF0">
    <property type="entry name" value="DNA POLYMERASE DELTA SUBUNIT 4"/>
    <property type="match status" value="1"/>
</dbReference>
<evidence type="ECO:0000313" key="3">
    <source>
        <dbReference type="Proteomes" id="UP001443914"/>
    </source>
</evidence>
<evidence type="ECO:0000256" key="1">
    <source>
        <dbReference type="SAM" id="MobiDB-lite"/>
    </source>
</evidence>
<gene>
    <name evidence="2" type="ORF">RND81_04G235500</name>
</gene>
<feature type="region of interest" description="Disordered" evidence="1">
    <location>
        <begin position="1"/>
        <end position="48"/>
    </location>
</feature>
<dbReference type="GO" id="GO:0043625">
    <property type="term" value="C:delta DNA polymerase complex"/>
    <property type="evidence" value="ECO:0007669"/>
    <property type="project" value="TreeGrafter"/>
</dbReference>
<organism evidence="2 3">
    <name type="scientific">Saponaria officinalis</name>
    <name type="common">Common soapwort</name>
    <name type="synonym">Lychnis saponaria</name>
    <dbReference type="NCBI Taxonomy" id="3572"/>
    <lineage>
        <taxon>Eukaryota</taxon>
        <taxon>Viridiplantae</taxon>
        <taxon>Streptophyta</taxon>
        <taxon>Embryophyta</taxon>
        <taxon>Tracheophyta</taxon>
        <taxon>Spermatophyta</taxon>
        <taxon>Magnoliopsida</taxon>
        <taxon>eudicotyledons</taxon>
        <taxon>Gunneridae</taxon>
        <taxon>Pentapetalae</taxon>
        <taxon>Caryophyllales</taxon>
        <taxon>Caryophyllaceae</taxon>
        <taxon>Caryophylleae</taxon>
        <taxon>Saponaria</taxon>
    </lineage>
</organism>
<keyword evidence="3" id="KW-1185">Reference proteome</keyword>
<reference evidence="2" key="1">
    <citation type="submission" date="2024-03" db="EMBL/GenBank/DDBJ databases">
        <title>WGS assembly of Saponaria officinalis var. Norfolk2.</title>
        <authorList>
            <person name="Jenkins J."/>
            <person name="Shu S."/>
            <person name="Grimwood J."/>
            <person name="Barry K."/>
            <person name="Goodstein D."/>
            <person name="Schmutz J."/>
            <person name="Leebens-Mack J."/>
            <person name="Osbourn A."/>
        </authorList>
    </citation>
    <scope>NUCLEOTIDE SEQUENCE [LARGE SCALE GENOMIC DNA]</scope>
    <source>
        <strain evidence="2">JIC</strain>
    </source>
</reference>
<dbReference type="GO" id="GO:0006261">
    <property type="term" value="P:DNA-templated DNA replication"/>
    <property type="evidence" value="ECO:0007669"/>
    <property type="project" value="TreeGrafter"/>
</dbReference>
<dbReference type="PANTHER" id="PTHR14303">
    <property type="entry name" value="DNA POLYMERASE DELTA SUBUNIT 4"/>
    <property type="match status" value="1"/>
</dbReference>
<evidence type="ECO:0000313" key="2">
    <source>
        <dbReference type="EMBL" id="KAK9735890.1"/>
    </source>
</evidence>
<accession>A0AAW1LQ72</accession>
<dbReference type="Pfam" id="PF04081">
    <property type="entry name" value="DNA_pol_delta_4"/>
    <property type="match status" value="1"/>
</dbReference>
<dbReference type="EMBL" id="JBDFQZ010000004">
    <property type="protein sequence ID" value="KAK9735890.1"/>
    <property type="molecule type" value="Genomic_DNA"/>
</dbReference>
<dbReference type="Proteomes" id="UP001443914">
    <property type="component" value="Unassembled WGS sequence"/>
</dbReference>
<evidence type="ECO:0008006" key="4">
    <source>
        <dbReference type="Google" id="ProtNLM"/>
    </source>
</evidence>
<proteinExistence type="predicted"/>
<dbReference type="GO" id="GO:0000731">
    <property type="term" value="P:DNA synthesis involved in DNA repair"/>
    <property type="evidence" value="ECO:0007669"/>
    <property type="project" value="InterPro"/>
</dbReference>
<protein>
    <recommendedName>
        <fullName evidence="4">DNA polymerase delta subunit 4</fullName>
    </recommendedName>
</protein>
<dbReference type="InterPro" id="IPR007218">
    <property type="entry name" value="DNA_pol_delta_4"/>
</dbReference>
<dbReference type="AlphaFoldDB" id="A0AAW1LQ72"/>
<sequence>MATPRVNMKEFYKQQKKGISGISKSKGRVNTKTPPSARYDVVPPSSLSNHDEYDATEEMLRQFDLNIAYGPCIGMPRLDRWNRAYKLGMNPPKEIETLLKSGKVQADSLWDGRV</sequence>
<name>A0AAW1LQ72_SAPOF</name>
<comment type="caution">
    <text evidence="2">The sequence shown here is derived from an EMBL/GenBank/DDBJ whole genome shotgun (WGS) entry which is preliminary data.</text>
</comment>